<dbReference type="PANTHER" id="PTHR10395:SF7">
    <property type="entry name" value="5-HYDROXYISOURATE HYDROLASE"/>
    <property type="match status" value="1"/>
</dbReference>
<gene>
    <name evidence="9" type="primary">uraH</name>
    <name evidence="9" type="ORF">NFI88_03825</name>
</gene>
<comment type="caution">
    <text evidence="9">The sequence shown here is derived from an EMBL/GenBank/DDBJ whole genome shotgun (WGS) entry which is preliminary data.</text>
</comment>
<dbReference type="InterPro" id="IPR014306">
    <property type="entry name" value="Hydroxyisourate_hydrolase"/>
</dbReference>
<comment type="catalytic activity">
    <reaction evidence="1 7">
        <text>5-hydroxyisourate + H2O = 5-hydroxy-2-oxo-4-ureido-2,5-dihydro-1H-imidazole-5-carboxylate + H(+)</text>
        <dbReference type="Rhea" id="RHEA:23736"/>
        <dbReference type="ChEBI" id="CHEBI:15377"/>
        <dbReference type="ChEBI" id="CHEBI:15378"/>
        <dbReference type="ChEBI" id="CHEBI:18072"/>
        <dbReference type="ChEBI" id="CHEBI:58639"/>
        <dbReference type="EC" id="3.5.2.17"/>
    </reaction>
</comment>
<dbReference type="Proteomes" id="UP001524547">
    <property type="component" value="Unassembled WGS sequence"/>
</dbReference>
<evidence type="ECO:0000256" key="6">
    <source>
        <dbReference type="ARBA" id="ARBA00022801"/>
    </source>
</evidence>
<evidence type="ECO:0000256" key="4">
    <source>
        <dbReference type="ARBA" id="ARBA00011881"/>
    </source>
</evidence>
<evidence type="ECO:0000256" key="1">
    <source>
        <dbReference type="ARBA" id="ARBA00001043"/>
    </source>
</evidence>
<evidence type="ECO:0000313" key="9">
    <source>
        <dbReference type="EMBL" id="MCQ8239969.1"/>
    </source>
</evidence>
<evidence type="ECO:0000313" key="10">
    <source>
        <dbReference type="Proteomes" id="UP001524547"/>
    </source>
</evidence>
<name>A0ABT1VWA8_9PROT</name>
<dbReference type="PANTHER" id="PTHR10395">
    <property type="entry name" value="URICASE AND TRANSTHYRETIN-RELATED"/>
    <property type="match status" value="1"/>
</dbReference>
<keyword evidence="6 7" id="KW-0378">Hydrolase</keyword>
<dbReference type="Gene3D" id="2.60.40.180">
    <property type="entry name" value="Transthyretin/hydroxyisourate hydrolase domain"/>
    <property type="match status" value="1"/>
</dbReference>
<dbReference type="Pfam" id="PF00576">
    <property type="entry name" value="Transthyretin"/>
    <property type="match status" value="1"/>
</dbReference>
<dbReference type="InterPro" id="IPR023416">
    <property type="entry name" value="Transthyretin/HIU_hydrolase_d"/>
</dbReference>
<keyword evidence="5 7" id="KW-0659">Purine metabolism</keyword>
<dbReference type="CDD" id="cd05822">
    <property type="entry name" value="TLP_HIUase"/>
    <property type="match status" value="1"/>
</dbReference>
<dbReference type="InterPro" id="IPR036817">
    <property type="entry name" value="Transthyretin/HIU_hydrolase_sf"/>
</dbReference>
<protein>
    <recommendedName>
        <fullName evidence="7">5-hydroxyisourate hydrolase</fullName>
        <shortName evidence="7">HIU hydrolase</shortName>
        <shortName evidence="7">HIUHase</shortName>
        <ecNumber evidence="7">3.5.2.17</ecNumber>
    </recommendedName>
</protein>
<reference evidence="9 10" key="1">
    <citation type="submission" date="2022-06" db="EMBL/GenBank/DDBJ databases">
        <title>Rhizosaccharibacter gen. nov. sp. nov. KSS12, endophytic bacteria isolated from sugarcane.</title>
        <authorList>
            <person name="Pitiwittayakul N."/>
        </authorList>
    </citation>
    <scope>NUCLEOTIDE SEQUENCE [LARGE SCALE GENOMIC DNA]</scope>
    <source>
        <strain evidence="9 10">KSS12</strain>
    </source>
</reference>
<dbReference type="GO" id="GO:0033971">
    <property type="term" value="F:hydroxyisourate hydrolase activity"/>
    <property type="evidence" value="ECO:0007669"/>
    <property type="project" value="UniProtKB-EC"/>
</dbReference>
<feature type="domain" description="Transthyretin/hydroxyisourate hydrolase" evidence="8">
    <location>
        <begin position="11"/>
        <end position="117"/>
    </location>
</feature>
<dbReference type="RefSeq" id="WP_422918698.1">
    <property type="nucleotide sequence ID" value="NZ_JAMZEJ010000002.1"/>
</dbReference>
<proteinExistence type="inferred from homology"/>
<sequence length="118" mass="13036">MSSVVPAPGRITTHVLDTAAGRPGASMSLTLHRLENGGRELLGRFLTNADGRCDRPLLEGAAMRPGLYEITFHVAEWRAAEETFFDDIPIRFRVSDPHAHHHVPLILAPFGYTTYRGS</sequence>
<dbReference type="SUPFAM" id="SSF49472">
    <property type="entry name" value="Transthyretin (synonym: prealbumin)"/>
    <property type="match status" value="1"/>
</dbReference>
<evidence type="ECO:0000256" key="7">
    <source>
        <dbReference type="RuleBase" id="RU361270"/>
    </source>
</evidence>
<evidence type="ECO:0000256" key="2">
    <source>
        <dbReference type="ARBA" id="ARBA00002704"/>
    </source>
</evidence>
<evidence type="ECO:0000256" key="3">
    <source>
        <dbReference type="ARBA" id="ARBA00009850"/>
    </source>
</evidence>
<comment type="similarity">
    <text evidence="3 7">Belongs to the transthyretin family. 5-hydroxyisourate hydrolase subfamily.</text>
</comment>
<evidence type="ECO:0000259" key="8">
    <source>
        <dbReference type="Pfam" id="PF00576"/>
    </source>
</evidence>
<dbReference type="NCBIfam" id="TIGR02962">
    <property type="entry name" value="hdxy_isourate"/>
    <property type="match status" value="1"/>
</dbReference>
<organism evidence="9 10">
    <name type="scientific">Rhizosaccharibacter radicis</name>
    <dbReference type="NCBI Taxonomy" id="2782605"/>
    <lineage>
        <taxon>Bacteria</taxon>
        <taxon>Pseudomonadati</taxon>
        <taxon>Pseudomonadota</taxon>
        <taxon>Alphaproteobacteria</taxon>
        <taxon>Acetobacterales</taxon>
        <taxon>Acetobacteraceae</taxon>
        <taxon>Rhizosaccharibacter</taxon>
    </lineage>
</organism>
<dbReference type="EC" id="3.5.2.17" evidence="7"/>
<dbReference type="EMBL" id="JAMZEJ010000002">
    <property type="protein sequence ID" value="MCQ8239969.1"/>
    <property type="molecule type" value="Genomic_DNA"/>
</dbReference>
<accession>A0ABT1VWA8</accession>
<comment type="subunit">
    <text evidence="4 7">Homotetramer.</text>
</comment>
<comment type="function">
    <text evidence="2">Catalyzes the hydrolysis of 5-hydroxyisourate (HIU) to 2-oxo-4-hydroxy-4-carboxy-5-ureidoimidazoline (OHCU).</text>
</comment>
<evidence type="ECO:0000256" key="5">
    <source>
        <dbReference type="ARBA" id="ARBA00022631"/>
    </source>
</evidence>
<keyword evidence="10" id="KW-1185">Reference proteome</keyword>